<keyword evidence="1" id="KW-0472">Membrane</keyword>
<evidence type="ECO:0000313" key="2">
    <source>
        <dbReference type="EMBL" id="MPN62390.1"/>
    </source>
</evidence>
<gene>
    <name evidence="2" type="ORF">SDC9_210137</name>
</gene>
<comment type="caution">
    <text evidence="2">The sequence shown here is derived from an EMBL/GenBank/DDBJ whole genome shotgun (WGS) entry which is preliminary data.</text>
</comment>
<organism evidence="2">
    <name type="scientific">bioreactor metagenome</name>
    <dbReference type="NCBI Taxonomy" id="1076179"/>
    <lineage>
        <taxon>unclassified sequences</taxon>
        <taxon>metagenomes</taxon>
        <taxon>ecological metagenomes</taxon>
    </lineage>
</organism>
<name>A0A645JH07_9ZZZZ</name>
<reference evidence="2" key="1">
    <citation type="submission" date="2019-08" db="EMBL/GenBank/DDBJ databases">
        <authorList>
            <person name="Kucharzyk K."/>
            <person name="Murdoch R.W."/>
            <person name="Higgins S."/>
            <person name="Loffler F."/>
        </authorList>
    </citation>
    <scope>NUCLEOTIDE SEQUENCE</scope>
</reference>
<keyword evidence="1" id="KW-1133">Transmembrane helix</keyword>
<proteinExistence type="predicted"/>
<evidence type="ECO:0000256" key="1">
    <source>
        <dbReference type="SAM" id="Phobius"/>
    </source>
</evidence>
<feature type="transmembrane region" description="Helical" evidence="1">
    <location>
        <begin position="29"/>
        <end position="47"/>
    </location>
</feature>
<dbReference type="EMBL" id="VSSQ01140321">
    <property type="protein sequence ID" value="MPN62390.1"/>
    <property type="molecule type" value="Genomic_DNA"/>
</dbReference>
<keyword evidence="1" id="KW-0812">Transmembrane</keyword>
<protein>
    <submittedName>
        <fullName evidence="2">Uncharacterized protein</fullName>
    </submittedName>
</protein>
<accession>A0A645JH07</accession>
<sequence>MEGIVTALTTAIGTFATSAMSAIASIVPVALPIMGALVVVGIGIKAFRKFAK</sequence>
<dbReference type="AlphaFoldDB" id="A0A645JH07"/>